<accession>A0A238KRE9</accession>
<dbReference type="InterPro" id="IPR001584">
    <property type="entry name" value="Integrase_cat-core"/>
</dbReference>
<dbReference type="PANTHER" id="PTHR46889:SF4">
    <property type="entry name" value="TRANSPOSASE INSO FOR INSERTION SEQUENCE ELEMENT IS911B-RELATED"/>
    <property type="match status" value="1"/>
</dbReference>
<dbReference type="GO" id="GO:0015074">
    <property type="term" value="P:DNA integration"/>
    <property type="evidence" value="ECO:0007669"/>
    <property type="project" value="InterPro"/>
</dbReference>
<evidence type="ECO:0000313" key="3">
    <source>
        <dbReference type="Proteomes" id="UP000203464"/>
    </source>
</evidence>
<dbReference type="AlphaFoldDB" id="A0A238KRE9"/>
<dbReference type="Proteomes" id="UP000203464">
    <property type="component" value="Unassembled WGS sequence"/>
</dbReference>
<keyword evidence="3" id="KW-1185">Reference proteome</keyword>
<organism evidence="2 3">
    <name type="scientific">Octadecabacter ascidiaceicola</name>
    <dbReference type="NCBI Taxonomy" id="1655543"/>
    <lineage>
        <taxon>Bacteria</taxon>
        <taxon>Pseudomonadati</taxon>
        <taxon>Pseudomonadota</taxon>
        <taxon>Alphaproteobacteria</taxon>
        <taxon>Rhodobacterales</taxon>
        <taxon>Roseobacteraceae</taxon>
        <taxon>Octadecabacter</taxon>
    </lineage>
</organism>
<dbReference type="InterPro" id="IPR012337">
    <property type="entry name" value="RNaseH-like_sf"/>
</dbReference>
<dbReference type="Gene3D" id="3.30.420.10">
    <property type="entry name" value="Ribonuclease H-like superfamily/Ribonuclease H"/>
    <property type="match status" value="1"/>
</dbReference>
<proteinExistence type="predicted"/>
<gene>
    <name evidence="2" type="ORF">OCA8868_03273</name>
</gene>
<dbReference type="EMBL" id="FXYD01000007">
    <property type="protein sequence ID" value="SMX45257.1"/>
    <property type="molecule type" value="Genomic_DNA"/>
</dbReference>
<dbReference type="Pfam" id="PF00665">
    <property type="entry name" value="rve"/>
    <property type="match status" value="1"/>
</dbReference>
<dbReference type="InterPro" id="IPR036397">
    <property type="entry name" value="RNaseH_sf"/>
</dbReference>
<reference evidence="3" key="1">
    <citation type="submission" date="2017-05" db="EMBL/GenBank/DDBJ databases">
        <authorList>
            <person name="Rodrigo-Torres L."/>
            <person name="Arahal R. D."/>
            <person name="Lucena T."/>
        </authorList>
    </citation>
    <scope>NUCLEOTIDE SEQUENCE [LARGE SCALE GENOMIC DNA]</scope>
    <source>
        <strain evidence="3">CECT 8868</strain>
    </source>
</reference>
<evidence type="ECO:0000313" key="2">
    <source>
        <dbReference type="EMBL" id="SMX45257.1"/>
    </source>
</evidence>
<dbReference type="PANTHER" id="PTHR46889">
    <property type="entry name" value="TRANSPOSASE INSF FOR INSERTION SEQUENCE IS3B-RELATED"/>
    <property type="match status" value="1"/>
</dbReference>
<dbReference type="GO" id="GO:0003676">
    <property type="term" value="F:nucleic acid binding"/>
    <property type="evidence" value="ECO:0007669"/>
    <property type="project" value="InterPro"/>
</dbReference>
<dbReference type="InterPro" id="IPR050900">
    <property type="entry name" value="Transposase_IS3/IS150/IS904"/>
</dbReference>
<name>A0A238KRE9_9RHOB</name>
<protein>
    <submittedName>
        <fullName evidence="2">Integrase core domain protein</fullName>
    </submittedName>
</protein>
<feature type="domain" description="Integrase catalytic" evidence="1">
    <location>
        <begin position="33"/>
        <end position="149"/>
    </location>
</feature>
<dbReference type="SUPFAM" id="SSF53098">
    <property type="entry name" value="Ribonuclease H-like"/>
    <property type="match status" value="1"/>
</dbReference>
<dbReference type="OrthoDB" id="9814072at2"/>
<evidence type="ECO:0000259" key="1">
    <source>
        <dbReference type="PROSITE" id="PS50994"/>
    </source>
</evidence>
<dbReference type="PROSITE" id="PS50994">
    <property type="entry name" value="INTEGRASE"/>
    <property type="match status" value="1"/>
</dbReference>
<sequence length="149" mass="17408">MRLMGLMPIYQKPNTSKAAKGHKIYPDLLRELQVGRPNQVCCADITYLPMRRGFQYLVAIMDWHTRKVLAWCISNTLEAEFCVDTLNEAIHKFRPPEIMNTDQGSQFMSFAWTDQLRQSNARISMDGKGRFLGNIFVERLWRSLKYECV</sequence>